<dbReference type="EMBL" id="FWZX01000007">
    <property type="protein sequence ID" value="SMF20940.1"/>
    <property type="molecule type" value="Genomic_DNA"/>
</dbReference>
<comment type="pathway">
    <text evidence="3">Cofactor biosynthesis; riboflavin biosynthesis; riboflavin from 2-hydroxy-3-oxobutyl phosphate and 5-amino-6-(D-ribitylamino)uracil: step 2/2.</text>
</comment>
<evidence type="ECO:0000313" key="13">
    <source>
        <dbReference type="Proteomes" id="UP000192917"/>
    </source>
</evidence>
<dbReference type="GO" id="GO:0009231">
    <property type="term" value="P:riboflavin biosynthetic process"/>
    <property type="evidence" value="ECO:0007669"/>
    <property type="project" value="UniProtKB-KW"/>
</dbReference>
<feature type="repeat" description="Lumazine-binding" evidence="10">
    <location>
        <begin position="1"/>
        <end position="104"/>
    </location>
</feature>
<accession>A0A1Y6BVU6</accession>
<evidence type="ECO:0000256" key="7">
    <source>
        <dbReference type="ARBA" id="ARBA00022679"/>
    </source>
</evidence>
<dbReference type="NCBIfam" id="NF006767">
    <property type="entry name" value="PRK09289.1"/>
    <property type="match status" value="1"/>
</dbReference>
<dbReference type="EC" id="2.5.1.9" evidence="4 9"/>
<sequence>MFTGIVTDRGRVRALEQRGDLRIEIETAYDTGDGPGGLELGASVACNGCCLTVVEKGPLENGRGWFAVDASAETRAKTAIGDWRVGTPVNLERSLRLGDELGGHLVSGHVDGLAEVLEIRPEGDSKRYRFAVPAALGRFLAPKGSVALDGVSLTVNEVEDQDVTAGGEAARADATVVFGCNVIPHTASVTTFGSYRPGQRVNLEIDLIARYVARLVPAAQQEA</sequence>
<dbReference type="InterPro" id="IPR017938">
    <property type="entry name" value="Riboflavin_synthase-like_b-brl"/>
</dbReference>
<keyword evidence="7" id="KW-0808">Transferase</keyword>
<evidence type="ECO:0000313" key="12">
    <source>
        <dbReference type="EMBL" id="SMF20940.1"/>
    </source>
</evidence>
<dbReference type="PIRSF" id="PIRSF000498">
    <property type="entry name" value="Riboflavin_syn_A"/>
    <property type="match status" value="1"/>
</dbReference>
<feature type="domain" description="Lumazine-binding" evidence="11">
    <location>
        <begin position="1"/>
        <end position="104"/>
    </location>
</feature>
<proteinExistence type="predicted"/>
<evidence type="ECO:0000256" key="8">
    <source>
        <dbReference type="ARBA" id="ARBA00022737"/>
    </source>
</evidence>
<keyword evidence="8" id="KW-0677">Repeat</keyword>
<dbReference type="SUPFAM" id="SSF63380">
    <property type="entry name" value="Riboflavin synthase domain-like"/>
    <property type="match status" value="2"/>
</dbReference>
<dbReference type="InterPro" id="IPR023366">
    <property type="entry name" value="ATP_synth_asu-like_sf"/>
</dbReference>
<evidence type="ECO:0000256" key="9">
    <source>
        <dbReference type="NCBIfam" id="TIGR00187"/>
    </source>
</evidence>
<gene>
    <name evidence="12" type="ORF">SAMN05428998_10764</name>
</gene>
<dbReference type="PANTHER" id="PTHR21098">
    <property type="entry name" value="RIBOFLAVIN SYNTHASE ALPHA CHAIN"/>
    <property type="match status" value="1"/>
</dbReference>
<feature type="domain" description="Lumazine-binding" evidence="11">
    <location>
        <begin position="105"/>
        <end position="216"/>
    </location>
</feature>
<dbReference type="Pfam" id="PF00677">
    <property type="entry name" value="Lum_binding"/>
    <property type="match status" value="2"/>
</dbReference>
<dbReference type="InterPro" id="IPR001783">
    <property type="entry name" value="Lumazine-bd"/>
</dbReference>
<dbReference type="CDD" id="cd00402">
    <property type="entry name" value="Riboflavin_synthase_like"/>
    <property type="match status" value="1"/>
</dbReference>
<dbReference type="AlphaFoldDB" id="A0A1Y6BVU6"/>
<evidence type="ECO:0000256" key="6">
    <source>
        <dbReference type="ARBA" id="ARBA00022619"/>
    </source>
</evidence>
<organism evidence="12 13">
    <name type="scientific">Tistlia consotensis USBA 355</name>
    <dbReference type="NCBI Taxonomy" id="560819"/>
    <lineage>
        <taxon>Bacteria</taxon>
        <taxon>Pseudomonadati</taxon>
        <taxon>Pseudomonadota</taxon>
        <taxon>Alphaproteobacteria</taxon>
        <taxon>Rhodospirillales</taxon>
        <taxon>Rhodovibrionaceae</taxon>
        <taxon>Tistlia</taxon>
    </lineage>
</organism>
<dbReference type="RefSeq" id="WP_085122769.1">
    <property type="nucleotide sequence ID" value="NZ_FWZX01000007.1"/>
</dbReference>
<evidence type="ECO:0000256" key="4">
    <source>
        <dbReference type="ARBA" id="ARBA00012827"/>
    </source>
</evidence>
<feature type="repeat" description="Lumazine-binding" evidence="10">
    <location>
        <begin position="105"/>
        <end position="216"/>
    </location>
</feature>
<keyword evidence="6" id="KW-0686">Riboflavin biosynthesis</keyword>
<evidence type="ECO:0000256" key="5">
    <source>
        <dbReference type="ARBA" id="ARBA00013950"/>
    </source>
</evidence>
<dbReference type="Proteomes" id="UP000192917">
    <property type="component" value="Unassembled WGS sequence"/>
</dbReference>
<dbReference type="FunFam" id="2.40.30.20:FF:000004">
    <property type="entry name" value="Riboflavin synthase, alpha subunit"/>
    <property type="match status" value="1"/>
</dbReference>
<dbReference type="PANTHER" id="PTHR21098:SF12">
    <property type="entry name" value="RIBOFLAVIN SYNTHASE"/>
    <property type="match status" value="1"/>
</dbReference>
<evidence type="ECO:0000256" key="3">
    <source>
        <dbReference type="ARBA" id="ARBA00004887"/>
    </source>
</evidence>
<evidence type="ECO:0000256" key="10">
    <source>
        <dbReference type="PROSITE-ProRule" id="PRU00524"/>
    </source>
</evidence>
<dbReference type="InterPro" id="IPR026017">
    <property type="entry name" value="Lumazine-bd_dom"/>
</dbReference>
<evidence type="ECO:0000259" key="11">
    <source>
        <dbReference type="PROSITE" id="PS51177"/>
    </source>
</evidence>
<evidence type="ECO:0000256" key="2">
    <source>
        <dbReference type="ARBA" id="ARBA00002803"/>
    </source>
</evidence>
<reference evidence="12 13" key="1">
    <citation type="submission" date="2017-04" db="EMBL/GenBank/DDBJ databases">
        <authorList>
            <person name="Afonso C.L."/>
            <person name="Miller P.J."/>
            <person name="Scott M.A."/>
            <person name="Spackman E."/>
            <person name="Goraichik I."/>
            <person name="Dimitrov K.M."/>
            <person name="Suarez D.L."/>
            <person name="Swayne D.E."/>
        </authorList>
    </citation>
    <scope>NUCLEOTIDE SEQUENCE [LARGE SCALE GENOMIC DNA]</scope>
    <source>
        <strain evidence="12 13">USBA 355</strain>
    </source>
</reference>
<keyword evidence="13" id="KW-1185">Reference proteome</keyword>
<dbReference type="Gene3D" id="2.40.30.20">
    <property type="match status" value="2"/>
</dbReference>
<dbReference type="GO" id="GO:0004746">
    <property type="term" value="F:riboflavin synthase activity"/>
    <property type="evidence" value="ECO:0007669"/>
    <property type="project" value="UniProtKB-UniRule"/>
</dbReference>
<dbReference type="PROSITE" id="PS51177">
    <property type="entry name" value="LUMAZINE_BIND"/>
    <property type="match status" value="2"/>
</dbReference>
<comment type="catalytic activity">
    <reaction evidence="1">
        <text>2 6,7-dimethyl-8-(1-D-ribityl)lumazine + H(+) = 5-amino-6-(D-ribitylamino)uracil + riboflavin</text>
        <dbReference type="Rhea" id="RHEA:20772"/>
        <dbReference type="ChEBI" id="CHEBI:15378"/>
        <dbReference type="ChEBI" id="CHEBI:15934"/>
        <dbReference type="ChEBI" id="CHEBI:57986"/>
        <dbReference type="ChEBI" id="CHEBI:58201"/>
        <dbReference type="EC" id="2.5.1.9"/>
    </reaction>
</comment>
<dbReference type="NCBIfam" id="TIGR00187">
    <property type="entry name" value="ribE"/>
    <property type="match status" value="1"/>
</dbReference>
<protein>
    <recommendedName>
        <fullName evidence="5 9">Riboflavin synthase</fullName>
        <ecNumber evidence="4 9">2.5.1.9</ecNumber>
    </recommendedName>
</protein>
<dbReference type="STRING" id="560819.SAMN05428998_10764"/>
<comment type="function">
    <text evidence="2">Catalyzes the dismutation of two molecules of 6,7-dimethyl-8-ribityllumazine, resulting in the formation of riboflavin and 5-amino-6-(D-ribitylamino)uracil.</text>
</comment>
<name>A0A1Y6BVU6_9PROT</name>
<evidence type="ECO:0000256" key="1">
    <source>
        <dbReference type="ARBA" id="ARBA00000968"/>
    </source>
</evidence>